<name>A0A0F7HM69_9STAP</name>
<evidence type="ECO:0000256" key="1">
    <source>
        <dbReference type="SAM" id="Phobius"/>
    </source>
</evidence>
<evidence type="ECO:0000313" key="2">
    <source>
        <dbReference type="EMBL" id="AKG73963.1"/>
    </source>
</evidence>
<dbReference type="EMBL" id="FOTB01000001">
    <property type="protein sequence ID" value="SFK58551.1"/>
    <property type="molecule type" value="Genomic_DNA"/>
</dbReference>
<keyword evidence="1" id="KW-1133">Transmembrane helix</keyword>
<dbReference type="Proteomes" id="UP000183090">
    <property type="component" value="Unassembled WGS sequence"/>
</dbReference>
<reference evidence="4" key="2">
    <citation type="submission" date="2015-04" db="EMBL/GenBank/DDBJ databases">
        <title>Complete genome sequence of Salinicoccus halodurans strain H3B36, isolated from the Qaidam basin of China.</title>
        <authorList>
            <person name="Ma Y."/>
            <person name="Jiang K."/>
            <person name="Xue Y."/>
        </authorList>
    </citation>
    <scope>NUCLEOTIDE SEQUENCE [LARGE SCALE GENOMIC DNA]</scope>
    <source>
        <strain evidence="4">H3B36</strain>
    </source>
</reference>
<keyword evidence="1" id="KW-0472">Membrane</keyword>
<gene>
    <name evidence="2" type="ORF">AAT16_06795</name>
    <name evidence="3" type="ORF">SAMN05216235_0603</name>
</gene>
<evidence type="ECO:0000313" key="4">
    <source>
        <dbReference type="Proteomes" id="UP000034029"/>
    </source>
</evidence>
<dbReference type="OrthoDB" id="6400183at2"/>
<proteinExistence type="predicted"/>
<dbReference type="EMBL" id="CP011366">
    <property type="protein sequence ID" value="AKG73963.1"/>
    <property type="molecule type" value="Genomic_DNA"/>
</dbReference>
<sequence length="163" mass="18330">MNTSLIIAYIIVFIFSAIPLFEAFIVVPIGIVAGMDFLMTNIIGIAGNLITLLTLVVMMDRIKRWYLDRLEKAGKGKSRKIQRAENLFRKYGLPGLAFIGPFFVGSHFTALMAVILGGTQKATFWWVTLSVIVWTIGISLLFYFGVDILGLEDRQFLSNFLEQ</sequence>
<feature type="transmembrane region" description="Helical" evidence="1">
    <location>
        <begin position="96"/>
        <end position="118"/>
    </location>
</feature>
<dbReference type="Pfam" id="PF06695">
    <property type="entry name" value="Sm_multidrug_ex"/>
    <property type="match status" value="1"/>
</dbReference>
<organism evidence="3 5">
    <name type="scientific">Salinicoccus halodurans</name>
    <dbReference type="NCBI Taxonomy" id="407035"/>
    <lineage>
        <taxon>Bacteria</taxon>
        <taxon>Bacillati</taxon>
        <taxon>Bacillota</taxon>
        <taxon>Bacilli</taxon>
        <taxon>Bacillales</taxon>
        <taxon>Staphylococcaceae</taxon>
        <taxon>Salinicoccus</taxon>
    </lineage>
</organism>
<reference evidence="2 4" key="1">
    <citation type="journal article" date="2015" name="Int. J. Syst. Evol. Microbiol.">
        <title>Complete genome sequence of Salinicoccus halodurans H3B36, isolated from the Qaidam Basin in China.</title>
        <authorList>
            <person name="Jiang K."/>
            <person name="Xue Y."/>
            <person name="Ma Y."/>
        </authorList>
    </citation>
    <scope>NUCLEOTIDE SEQUENCE [LARGE SCALE GENOMIC DNA]</scope>
    <source>
        <strain evidence="2 4">H3B36</strain>
    </source>
</reference>
<dbReference type="AlphaFoldDB" id="A0A0F7HM69"/>
<dbReference type="Proteomes" id="UP000034029">
    <property type="component" value="Chromosome"/>
</dbReference>
<dbReference type="RefSeq" id="WP_046790150.1">
    <property type="nucleotide sequence ID" value="NZ_CP011366.1"/>
</dbReference>
<feature type="transmembrane region" description="Helical" evidence="1">
    <location>
        <begin position="37"/>
        <end position="59"/>
    </location>
</feature>
<dbReference type="InterPro" id="IPR009577">
    <property type="entry name" value="Sm_multidrug_ex"/>
</dbReference>
<evidence type="ECO:0000313" key="3">
    <source>
        <dbReference type="EMBL" id="SFK58551.1"/>
    </source>
</evidence>
<keyword evidence="4" id="KW-1185">Reference proteome</keyword>
<reference evidence="3 5" key="3">
    <citation type="submission" date="2016-10" db="EMBL/GenBank/DDBJ databases">
        <authorList>
            <person name="Varghese N."/>
            <person name="Submissions S."/>
        </authorList>
    </citation>
    <scope>NUCLEOTIDE SEQUENCE [LARGE SCALE GENOMIC DNA]</scope>
    <source>
        <strain evidence="3 5">CGMCC 1.6501</strain>
    </source>
</reference>
<dbReference type="KEGG" id="shv:AAT16_06795"/>
<keyword evidence="1" id="KW-0812">Transmembrane</keyword>
<feature type="transmembrane region" description="Helical" evidence="1">
    <location>
        <begin position="124"/>
        <end position="146"/>
    </location>
</feature>
<protein>
    <submittedName>
        <fullName evidence="3">Membrane protein DedA, SNARE-associated domain</fullName>
    </submittedName>
</protein>
<feature type="transmembrane region" description="Helical" evidence="1">
    <location>
        <begin position="7"/>
        <end position="31"/>
    </location>
</feature>
<accession>A0A0F7HM69</accession>
<evidence type="ECO:0000313" key="5">
    <source>
        <dbReference type="Proteomes" id="UP000183090"/>
    </source>
</evidence>